<accession>A0A2P2QC88</accession>
<name>A0A2P2QC88_RHIMU</name>
<reference evidence="1" key="1">
    <citation type="submission" date="2018-02" db="EMBL/GenBank/DDBJ databases">
        <title>Rhizophora mucronata_Transcriptome.</title>
        <authorList>
            <person name="Meera S.P."/>
            <person name="Sreeshan A."/>
            <person name="Augustine A."/>
        </authorList>
    </citation>
    <scope>NUCLEOTIDE SEQUENCE</scope>
    <source>
        <tissue evidence="1">Leaf</tissue>
    </source>
</reference>
<proteinExistence type="predicted"/>
<evidence type="ECO:0000313" key="1">
    <source>
        <dbReference type="EMBL" id="MBX64585.1"/>
    </source>
</evidence>
<sequence>MDLVLKHLGIIPQDILKYCEFMQFNVSFYYVDKSISTQTLEFLPNDLLCLTKSVPHLLQSGFLS</sequence>
<dbReference type="EMBL" id="GGEC01084101">
    <property type="protein sequence ID" value="MBX64585.1"/>
    <property type="molecule type" value="Transcribed_RNA"/>
</dbReference>
<protein>
    <submittedName>
        <fullName evidence="1">Uncharacterized protein</fullName>
    </submittedName>
</protein>
<dbReference type="AlphaFoldDB" id="A0A2P2QC88"/>
<organism evidence="1">
    <name type="scientific">Rhizophora mucronata</name>
    <name type="common">Asiatic mangrove</name>
    <dbReference type="NCBI Taxonomy" id="61149"/>
    <lineage>
        <taxon>Eukaryota</taxon>
        <taxon>Viridiplantae</taxon>
        <taxon>Streptophyta</taxon>
        <taxon>Embryophyta</taxon>
        <taxon>Tracheophyta</taxon>
        <taxon>Spermatophyta</taxon>
        <taxon>Magnoliopsida</taxon>
        <taxon>eudicotyledons</taxon>
        <taxon>Gunneridae</taxon>
        <taxon>Pentapetalae</taxon>
        <taxon>rosids</taxon>
        <taxon>fabids</taxon>
        <taxon>Malpighiales</taxon>
        <taxon>Rhizophoraceae</taxon>
        <taxon>Rhizophora</taxon>
    </lineage>
</organism>